<keyword evidence="2" id="KW-1185">Reference proteome</keyword>
<dbReference type="Proteomes" id="UP000094285">
    <property type="component" value="Unassembled WGS sequence"/>
</dbReference>
<dbReference type="AlphaFoldDB" id="A0A1E4SD93"/>
<dbReference type="OrthoDB" id="4024333at2759"/>
<sequence>MRSLPPPRITRLRRWKRIKRAIRSFFTQGYVSDPGAFLPQNGSRSHISIIKKSRLTSRFRKRNFTDMGLREGASAGIRTAGYMGKLATRASFPVLRPRHKSSKINLSVRF</sequence>
<evidence type="ECO:0000313" key="1">
    <source>
        <dbReference type="EMBL" id="ODV77438.1"/>
    </source>
</evidence>
<name>A0A1E4SD93_9ASCO</name>
<dbReference type="RefSeq" id="XP_020062560.1">
    <property type="nucleotide sequence ID" value="XM_020208377.1"/>
</dbReference>
<proteinExistence type="predicted"/>
<dbReference type="EMBL" id="KV453915">
    <property type="protein sequence ID" value="ODV77438.1"/>
    <property type="molecule type" value="Genomic_DNA"/>
</dbReference>
<reference evidence="2" key="1">
    <citation type="submission" date="2016-05" db="EMBL/GenBank/DDBJ databases">
        <title>Comparative genomics of biotechnologically important yeasts.</title>
        <authorList>
            <consortium name="DOE Joint Genome Institute"/>
            <person name="Riley R."/>
            <person name="Haridas S."/>
            <person name="Wolfe K.H."/>
            <person name="Lopes M.R."/>
            <person name="Hittinger C.T."/>
            <person name="Goker M."/>
            <person name="Salamov A."/>
            <person name="Wisecaver J."/>
            <person name="Long T.M."/>
            <person name="Aerts A.L."/>
            <person name="Barry K."/>
            <person name="Choi C."/>
            <person name="Clum A."/>
            <person name="Coughlan A.Y."/>
            <person name="Deshpande S."/>
            <person name="Douglass A.P."/>
            <person name="Hanson S.J."/>
            <person name="Klenk H.-P."/>
            <person name="Labutti K."/>
            <person name="Lapidus A."/>
            <person name="Lindquist E."/>
            <person name="Lipzen A."/>
            <person name="Meier-Kolthoff J.P."/>
            <person name="Ohm R.A."/>
            <person name="Otillar R.P."/>
            <person name="Pangilinan J."/>
            <person name="Peng Y."/>
            <person name="Rokas A."/>
            <person name="Rosa C.A."/>
            <person name="Scheuner C."/>
            <person name="Sibirny A.A."/>
            <person name="Slot J.C."/>
            <person name="Stielow J.B."/>
            <person name="Sun H."/>
            <person name="Kurtzman C.P."/>
            <person name="Blackwell M."/>
            <person name="Grigoriev I.V."/>
            <person name="Jeffries T.W."/>
        </authorList>
    </citation>
    <scope>NUCLEOTIDE SEQUENCE [LARGE SCALE GENOMIC DNA]</scope>
    <source>
        <strain evidence="2">NRRL Y-17324</strain>
    </source>
</reference>
<evidence type="ECO:0000313" key="2">
    <source>
        <dbReference type="Proteomes" id="UP000094285"/>
    </source>
</evidence>
<protein>
    <submittedName>
        <fullName evidence="1">Uncharacterized protein</fullName>
    </submittedName>
</protein>
<gene>
    <name evidence="1" type="ORF">CANTADRAFT_309081</name>
</gene>
<organism evidence="1 2">
    <name type="scientific">Suhomyces tanzawaensis NRRL Y-17324</name>
    <dbReference type="NCBI Taxonomy" id="984487"/>
    <lineage>
        <taxon>Eukaryota</taxon>
        <taxon>Fungi</taxon>
        <taxon>Dikarya</taxon>
        <taxon>Ascomycota</taxon>
        <taxon>Saccharomycotina</taxon>
        <taxon>Pichiomycetes</taxon>
        <taxon>Debaryomycetaceae</taxon>
        <taxon>Suhomyces</taxon>
    </lineage>
</organism>
<dbReference type="GeneID" id="30982514"/>
<accession>A0A1E4SD93</accession>